<evidence type="ECO:0000313" key="3">
    <source>
        <dbReference type="Proteomes" id="UP000324222"/>
    </source>
</evidence>
<protein>
    <submittedName>
        <fullName evidence="2">Uncharacterized protein</fullName>
    </submittedName>
</protein>
<gene>
    <name evidence="2" type="ORF">E2C01_061138</name>
</gene>
<dbReference type="EMBL" id="VSRR010025591">
    <property type="protein sequence ID" value="MPC66979.1"/>
    <property type="molecule type" value="Genomic_DNA"/>
</dbReference>
<proteinExistence type="predicted"/>
<organism evidence="2 3">
    <name type="scientific">Portunus trituberculatus</name>
    <name type="common">Swimming crab</name>
    <name type="synonym">Neptunus trituberculatus</name>
    <dbReference type="NCBI Taxonomy" id="210409"/>
    <lineage>
        <taxon>Eukaryota</taxon>
        <taxon>Metazoa</taxon>
        <taxon>Ecdysozoa</taxon>
        <taxon>Arthropoda</taxon>
        <taxon>Crustacea</taxon>
        <taxon>Multicrustacea</taxon>
        <taxon>Malacostraca</taxon>
        <taxon>Eumalacostraca</taxon>
        <taxon>Eucarida</taxon>
        <taxon>Decapoda</taxon>
        <taxon>Pleocyemata</taxon>
        <taxon>Brachyura</taxon>
        <taxon>Eubrachyura</taxon>
        <taxon>Portunoidea</taxon>
        <taxon>Portunidae</taxon>
        <taxon>Portuninae</taxon>
        <taxon>Portunus</taxon>
    </lineage>
</organism>
<evidence type="ECO:0000256" key="1">
    <source>
        <dbReference type="SAM" id="MobiDB-lite"/>
    </source>
</evidence>
<accession>A0A5B7HAV8</accession>
<name>A0A5B7HAV8_PORTR</name>
<keyword evidence="3" id="KW-1185">Reference proteome</keyword>
<evidence type="ECO:0000313" key="2">
    <source>
        <dbReference type="EMBL" id="MPC66979.1"/>
    </source>
</evidence>
<sequence>MRHNPGTSRQPSSPTNASTVTPALPRRAQEPPTLLLPMYPAPQAFLPFFLPYFCCRSYCRLRPSFRFAILRGLILTNVFPATVSPSLRALC</sequence>
<feature type="region of interest" description="Disordered" evidence="1">
    <location>
        <begin position="1"/>
        <end position="25"/>
    </location>
</feature>
<reference evidence="2 3" key="1">
    <citation type="submission" date="2019-05" db="EMBL/GenBank/DDBJ databases">
        <title>Another draft genome of Portunus trituberculatus and its Hox gene families provides insights of decapod evolution.</title>
        <authorList>
            <person name="Jeong J.-H."/>
            <person name="Song I."/>
            <person name="Kim S."/>
            <person name="Choi T."/>
            <person name="Kim D."/>
            <person name="Ryu S."/>
            <person name="Kim W."/>
        </authorList>
    </citation>
    <scope>NUCLEOTIDE SEQUENCE [LARGE SCALE GENOMIC DNA]</scope>
    <source>
        <tissue evidence="2">Muscle</tissue>
    </source>
</reference>
<comment type="caution">
    <text evidence="2">The sequence shown here is derived from an EMBL/GenBank/DDBJ whole genome shotgun (WGS) entry which is preliminary data.</text>
</comment>
<feature type="compositionally biased region" description="Polar residues" evidence="1">
    <location>
        <begin position="1"/>
        <end position="21"/>
    </location>
</feature>
<dbReference type="AlphaFoldDB" id="A0A5B7HAV8"/>
<dbReference type="Proteomes" id="UP000324222">
    <property type="component" value="Unassembled WGS sequence"/>
</dbReference>